<evidence type="ECO:0000313" key="2">
    <source>
        <dbReference type="Proteomes" id="UP000462212"/>
    </source>
</evidence>
<proteinExistence type="predicted"/>
<gene>
    <name evidence="1" type="ORF">LSUB1_G003364</name>
</gene>
<reference evidence="1 2" key="1">
    <citation type="submission" date="2018-05" db="EMBL/GenBank/DDBJ databases">
        <title>Genome sequencing and assembly of the regulated plant pathogen Lachnellula willkommii and related sister species for the development of diagnostic species identification markers.</title>
        <authorList>
            <person name="Giroux E."/>
            <person name="Bilodeau G."/>
        </authorList>
    </citation>
    <scope>NUCLEOTIDE SEQUENCE [LARGE SCALE GENOMIC DNA]</scope>
    <source>
        <strain evidence="1 2">CBS 197.66</strain>
    </source>
</reference>
<comment type="caution">
    <text evidence="1">The sequence shown here is derived from an EMBL/GenBank/DDBJ whole genome shotgun (WGS) entry which is preliminary data.</text>
</comment>
<organism evidence="1 2">
    <name type="scientific">Lachnellula subtilissima</name>
    <dbReference type="NCBI Taxonomy" id="602034"/>
    <lineage>
        <taxon>Eukaryota</taxon>
        <taxon>Fungi</taxon>
        <taxon>Dikarya</taxon>
        <taxon>Ascomycota</taxon>
        <taxon>Pezizomycotina</taxon>
        <taxon>Leotiomycetes</taxon>
        <taxon>Helotiales</taxon>
        <taxon>Lachnaceae</taxon>
        <taxon>Lachnellula</taxon>
    </lineage>
</organism>
<keyword evidence="2" id="KW-1185">Reference proteome</keyword>
<dbReference type="EMBL" id="QGMJ01000152">
    <property type="protein sequence ID" value="TVY41066.1"/>
    <property type="molecule type" value="Genomic_DNA"/>
</dbReference>
<dbReference type="Proteomes" id="UP000462212">
    <property type="component" value="Unassembled WGS sequence"/>
</dbReference>
<dbReference type="AlphaFoldDB" id="A0A8H8RUJ9"/>
<protein>
    <submittedName>
        <fullName evidence="1">Uncharacterized protein</fullName>
    </submittedName>
</protein>
<dbReference type="OrthoDB" id="10267969at2759"/>
<dbReference type="Gene3D" id="2.60.120.260">
    <property type="entry name" value="Galactose-binding domain-like"/>
    <property type="match status" value="1"/>
</dbReference>
<accession>A0A8H8RUJ9</accession>
<evidence type="ECO:0000313" key="1">
    <source>
        <dbReference type="EMBL" id="TVY41066.1"/>
    </source>
</evidence>
<name>A0A8H8RUJ9_9HELO</name>
<sequence length="260" mass="28336">MSKDLFKLTKSAATMVHNSSFSTPASTSFRLQLIEFSTPWSDVSLEERGLPNRIVTFDHAHSFWGRNPAAQTKVNQRLAPDIEGLQFIDVNHSGIRFVGRWTTSDGTRKEGSFPGVYFDFAFNSTRRVLLSLHNSDPSGGTAAIEPPSDAPTLAVLPSTKLLSAEPISLLVRVDDTEYIVLPNATSLTIIQTGKLDEHSFHSIRVIAPMVRENVVETLQVKGIYIDQRGQLLSFADTSGPALEASVSSPQHGQATGEAVT</sequence>